<dbReference type="PANTHER" id="PTHR13439">
    <property type="entry name" value="CT120 PROTEIN"/>
    <property type="match status" value="1"/>
</dbReference>
<evidence type="ECO:0000256" key="3">
    <source>
        <dbReference type="ARBA" id="ARBA00022989"/>
    </source>
</evidence>
<dbReference type="GO" id="GO:0016020">
    <property type="term" value="C:membrane"/>
    <property type="evidence" value="ECO:0007669"/>
    <property type="project" value="UniProtKB-SubCell"/>
</dbReference>
<dbReference type="GO" id="GO:0005783">
    <property type="term" value="C:endoplasmic reticulum"/>
    <property type="evidence" value="ECO:0007669"/>
    <property type="project" value="TreeGrafter"/>
</dbReference>
<comment type="caution">
    <text evidence="8">The sequence shown here is derived from an EMBL/GenBank/DDBJ whole genome shotgun (WGS) entry which is preliminary data.</text>
</comment>
<comment type="subcellular location">
    <subcellularLocation>
        <location evidence="1">Membrane</location>
        <topology evidence="1">Multi-pass membrane protein</topology>
    </subcellularLocation>
</comment>
<dbReference type="Proteomes" id="UP000747399">
    <property type="component" value="Unassembled WGS sequence"/>
</dbReference>
<feature type="transmembrane region" description="Helical" evidence="6">
    <location>
        <begin position="182"/>
        <end position="201"/>
    </location>
</feature>
<reference evidence="8" key="1">
    <citation type="journal article" date="2021" name="Proc. Natl. Acad. Sci. U.S.A.">
        <title>Three genomes in the algal genus Volvox reveal the fate of a haploid sex-determining region after a transition to homothallism.</title>
        <authorList>
            <person name="Yamamoto K."/>
            <person name="Hamaji T."/>
            <person name="Kawai-Toyooka H."/>
            <person name="Matsuzaki R."/>
            <person name="Takahashi F."/>
            <person name="Nishimura Y."/>
            <person name="Kawachi M."/>
            <person name="Noguchi H."/>
            <person name="Minakuchi Y."/>
            <person name="Umen J.G."/>
            <person name="Toyoda A."/>
            <person name="Nozaki H."/>
        </authorList>
    </citation>
    <scope>NUCLEOTIDE SEQUENCE</scope>
    <source>
        <strain evidence="8">NIES-3780</strain>
    </source>
</reference>
<evidence type="ECO:0000256" key="1">
    <source>
        <dbReference type="ARBA" id="ARBA00004141"/>
    </source>
</evidence>
<dbReference type="Pfam" id="PF03798">
    <property type="entry name" value="TRAM_LAG1_CLN8"/>
    <property type="match status" value="1"/>
</dbReference>
<gene>
    <name evidence="8" type="ORF">Vafri_12092</name>
</gene>
<feature type="transmembrane region" description="Helical" evidence="6">
    <location>
        <begin position="222"/>
        <end position="246"/>
    </location>
</feature>
<organism evidence="8 9">
    <name type="scientific">Volvox africanus</name>
    <dbReference type="NCBI Taxonomy" id="51714"/>
    <lineage>
        <taxon>Eukaryota</taxon>
        <taxon>Viridiplantae</taxon>
        <taxon>Chlorophyta</taxon>
        <taxon>core chlorophytes</taxon>
        <taxon>Chlorophyceae</taxon>
        <taxon>CS clade</taxon>
        <taxon>Chlamydomonadales</taxon>
        <taxon>Volvocaceae</taxon>
        <taxon>Volvox</taxon>
    </lineage>
</organism>
<keyword evidence="2 5" id="KW-0812">Transmembrane</keyword>
<evidence type="ECO:0000259" key="7">
    <source>
        <dbReference type="PROSITE" id="PS50922"/>
    </source>
</evidence>
<feature type="domain" description="TLC" evidence="7">
    <location>
        <begin position="99"/>
        <end position="301"/>
    </location>
</feature>
<accession>A0A8J4BA98</accession>
<evidence type="ECO:0000256" key="4">
    <source>
        <dbReference type="ARBA" id="ARBA00023136"/>
    </source>
</evidence>
<keyword evidence="4 5" id="KW-0472">Membrane</keyword>
<dbReference type="GO" id="GO:0055088">
    <property type="term" value="P:lipid homeostasis"/>
    <property type="evidence" value="ECO:0007669"/>
    <property type="project" value="TreeGrafter"/>
</dbReference>
<evidence type="ECO:0000256" key="2">
    <source>
        <dbReference type="ARBA" id="ARBA00022692"/>
    </source>
</evidence>
<dbReference type="PROSITE" id="PS50922">
    <property type="entry name" value="TLC"/>
    <property type="match status" value="1"/>
</dbReference>
<dbReference type="PANTHER" id="PTHR13439:SF0">
    <property type="entry name" value="TOPOISOMERASE I DAMAGE AFFECTED PROTEIN 4"/>
    <property type="match status" value="1"/>
</dbReference>
<evidence type="ECO:0000313" key="8">
    <source>
        <dbReference type="EMBL" id="GIL56781.1"/>
    </source>
</evidence>
<evidence type="ECO:0000313" key="9">
    <source>
        <dbReference type="Proteomes" id="UP000747399"/>
    </source>
</evidence>
<evidence type="ECO:0000256" key="6">
    <source>
        <dbReference type="SAM" id="Phobius"/>
    </source>
</evidence>
<sequence>MCISALRAGVIPMDALQLFREELDRLVDELSSKTAPLTNYLSPGGSSTRAYVIIALIGILFSFLEATALLLLKPWLVKLLQQPAKARVDQKAQLKKANDAATQAVARLVASVHHGIQVPVGMLLLLDPNFRNNRVYANSSLSYAMCYLSAGYFLHDLVMCLLRFSLEGPLYSIHALSCHMSYMFGAVTGFLHYHGAAFLMWEISTPCVHLRWFMYKAGLTHSIWYLVNGLMMIVAFFCCRIVWGYVGSYYLVNDVVGEQYRPGSPFPITATVGYCFVAVVMNTLNTYWFVKMAAIAVAVFLKGKKMAEVGSHKDE</sequence>
<dbReference type="EMBL" id="BNCO01000025">
    <property type="protein sequence ID" value="GIL56781.1"/>
    <property type="molecule type" value="Genomic_DNA"/>
</dbReference>
<dbReference type="AlphaFoldDB" id="A0A8J4BA98"/>
<name>A0A8J4BA98_9CHLO</name>
<dbReference type="InterPro" id="IPR050846">
    <property type="entry name" value="TLCD"/>
</dbReference>
<protein>
    <recommendedName>
        <fullName evidence="7">TLC domain-containing protein</fullName>
    </recommendedName>
</protein>
<feature type="transmembrane region" description="Helical" evidence="6">
    <location>
        <begin position="141"/>
        <end position="162"/>
    </location>
</feature>
<feature type="transmembrane region" description="Helical" evidence="6">
    <location>
        <begin position="266"/>
        <end position="290"/>
    </location>
</feature>
<feature type="transmembrane region" description="Helical" evidence="6">
    <location>
        <begin position="50"/>
        <end position="72"/>
    </location>
</feature>
<keyword evidence="9" id="KW-1185">Reference proteome</keyword>
<dbReference type="SMART" id="SM00724">
    <property type="entry name" value="TLC"/>
    <property type="match status" value="1"/>
</dbReference>
<keyword evidence="3 6" id="KW-1133">Transmembrane helix</keyword>
<dbReference type="InterPro" id="IPR006634">
    <property type="entry name" value="TLC-dom"/>
</dbReference>
<proteinExistence type="predicted"/>
<evidence type="ECO:0000256" key="5">
    <source>
        <dbReference type="PROSITE-ProRule" id="PRU00205"/>
    </source>
</evidence>